<evidence type="ECO:0000313" key="3">
    <source>
        <dbReference type="EMBL" id="CAL1380566.1"/>
    </source>
</evidence>
<dbReference type="EMBL" id="OZ034817">
    <property type="protein sequence ID" value="CAL1380566.1"/>
    <property type="molecule type" value="Genomic_DNA"/>
</dbReference>
<reference evidence="3 4" key="1">
    <citation type="submission" date="2024-04" db="EMBL/GenBank/DDBJ databases">
        <authorList>
            <person name="Fracassetti M."/>
        </authorList>
    </citation>
    <scope>NUCLEOTIDE SEQUENCE [LARGE SCALE GENOMIC DNA]</scope>
</reference>
<feature type="compositionally biased region" description="Basic and acidic residues" evidence="1">
    <location>
        <begin position="9"/>
        <end position="21"/>
    </location>
</feature>
<evidence type="ECO:0000259" key="2">
    <source>
        <dbReference type="Pfam" id="PF08766"/>
    </source>
</evidence>
<keyword evidence="4" id="KW-1185">Reference proteome</keyword>
<dbReference type="SUPFAM" id="SSF109715">
    <property type="entry name" value="DEK C-terminal domain"/>
    <property type="match status" value="1"/>
</dbReference>
<feature type="region of interest" description="Disordered" evidence="1">
    <location>
        <begin position="1"/>
        <end position="24"/>
    </location>
</feature>
<feature type="region of interest" description="Disordered" evidence="1">
    <location>
        <begin position="64"/>
        <end position="124"/>
    </location>
</feature>
<dbReference type="Pfam" id="PF08766">
    <property type="entry name" value="DEK_C"/>
    <property type="match status" value="1"/>
</dbReference>
<dbReference type="InterPro" id="IPR014876">
    <property type="entry name" value="DEK_C"/>
</dbReference>
<organism evidence="3 4">
    <name type="scientific">Linum trigynum</name>
    <dbReference type="NCBI Taxonomy" id="586398"/>
    <lineage>
        <taxon>Eukaryota</taxon>
        <taxon>Viridiplantae</taxon>
        <taxon>Streptophyta</taxon>
        <taxon>Embryophyta</taxon>
        <taxon>Tracheophyta</taxon>
        <taxon>Spermatophyta</taxon>
        <taxon>Magnoliopsida</taxon>
        <taxon>eudicotyledons</taxon>
        <taxon>Gunneridae</taxon>
        <taxon>Pentapetalae</taxon>
        <taxon>rosids</taxon>
        <taxon>fabids</taxon>
        <taxon>Malpighiales</taxon>
        <taxon>Linaceae</taxon>
        <taxon>Linum</taxon>
    </lineage>
</organism>
<evidence type="ECO:0000313" key="4">
    <source>
        <dbReference type="Proteomes" id="UP001497516"/>
    </source>
</evidence>
<feature type="compositionally biased region" description="Basic residues" evidence="1">
    <location>
        <begin position="110"/>
        <end position="124"/>
    </location>
</feature>
<name>A0AAV2E3P5_9ROSI</name>
<proteinExistence type="predicted"/>
<protein>
    <recommendedName>
        <fullName evidence="2">DEK-C domain-containing protein</fullName>
    </recommendedName>
</protein>
<dbReference type="AlphaFoldDB" id="A0AAV2E3P5"/>
<accession>A0AAV2E3P5</accession>
<feature type="compositionally biased region" description="Acidic residues" evidence="1">
    <location>
        <begin position="95"/>
        <end position="105"/>
    </location>
</feature>
<dbReference type="Proteomes" id="UP001497516">
    <property type="component" value="Chromosome 4"/>
</dbReference>
<gene>
    <name evidence="3" type="ORF">LTRI10_LOCUS22002</name>
</gene>
<evidence type="ECO:0000256" key="1">
    <source>
        <dbReference type="SAM" id="MobiDB-lite"/>
    </source>
</evidence>
<feature type="domain" description="DEK-C" evidence="2">
    <location>
        <begin position="25"/>
        <end position="57"/>
    </location>
</feature>
<feature type="compositionally biased region" description="Acidic residues" evidence="1">
    <location>
        <begin position="70"/>
        <end position="80"/>
    </location>
</feature>
<sequence length="124" mass="14350">MKKNQMIQDGKRSGRKAEPKDIWPTTNTIVHRKLEEDFPVNLTDKKGFIREQVDLFLQSQFEEQAAEVAGDNEYEEEEEGSAANDRESWVKGGNEVEEDEEEEEETVGRSSKRKTRAKGRFVQD</sequence>